<feature type="compositionally biased region" description="Polar residues" evidence="5">
    <location>
        <begin position="356"/>
        <end position="372"/>
    </location>
</feature>
<organism evidence="7 8">
    <name type="scientific">Desulfobaculum bizertense DSM 18034</name>
    <dbReference type="NCBI Taxonomy" id="1121442"/>
    <lineage>
        <taxon>Bacteria</taxon>
        <taxon>Pseudomonadati</taxon>
        <taxon>Thermodesulfobacteriota</taxon>
        <taxon>Desulfovibrionia</taxon>
        <taxon>Desulfovibrionales</taxon>
        <taxon>Desulfovibrionaceae</taxon>
        <taxon>Desulfobaculum</taxon>
    </lineage>
</organism>
<dbReference type="PANTHER" id="PTHR33209">
    <property type="entry name" value="PROTEASE 4"/>
    <property type="match status" value="1"/>
</dbReference>
<proteinExistence type="inferred from homology"/>
<dbReference type="Pfam" id="PF01343">
    <property type="entry name" value="Peptidase_S49"/>
    <property type="match status" value="1"/>
</dbReference>
<accession>A0A1T4X2C8</accession>
<evidence type="ECO:0000256" key="4">
    <source>
        <dbReference type="ARBA" id="ARBA00022825"/>
    </source>
</evidence>
<dbReference type="CDD" id="cd07022">
    <property type="entry name" value="S49_Sppa_36K_type"/>
    <property type="match status" value="1"/>
</dbReference>
<feature type="domain" description="Peptidase S49" evidence="6">
    <location>
        <begin position="117"/>
        <end position="263"/>
    </location>
</feature>
<dbReference type="InterPro" id="IPR002142">
    <property type="entry name" value="Peptidase_S49"/>
</dbReference>
<keyword evidence="3" id="KW-0378">Hydrolase</keyword>
<keyword evidence="4" id="KW-0720">Serine protease</keyword>
<dbReference type="GO" id="GO:0008236">
    <property type="term" value="F:serine-type peptidase activity"/>
    <property type="evidence" value="ECO:0007669"/>
    <property type="project" value="UniProtKB-KW"/>
</dbReference>
<dbReference type="STRING" id="1121442.SAMN02745702_02927"/>
<evidence type="ECO:0000256" key="3">
    <source>
        <dbReference type="ARBA" id="ARBA00022801"/>
    </source>
</evidence>
<feature type="region of interest" description="Disordered" evidence="5">
    <location>
        <begin position="345"/>
        <end position="406"/>
    </location>
</feature>
<evidence type="ECO:0000313" key="7">
    <source>
        <dbReference type="EMBL" id="SKA83732.1"/>
    </source>
</evidence>
<sequence>MTTAMNELFQQQIWAIDGDALASVCAELGAAEASGSLFRAPEPAPRYETRQGVAIINAVGTLSKRGGWWSRGYEAIQQDIAQALDDPKVSSILLNVDSPGGGVDGVKVLADWIRSAREKKPMCAYADGNALSAAYWIAAATGRIYAPQTARLGSIGIVMQHVDWSKSIERKGANVTYIHSGKYKVVGNSENPLSADDLAYLQAGCDATYQLFTQDVAESMSLDASSSESWADGKIFLAGDALEKGLLTGITAGRDELIELLAKETPMNRAELEKKYPDAFAEVTREAEATLAASTEKLREELMHSAAGLVKAVAGDAVAAQFSALAKAGITDAQLEALRPLLAQPESQPKAEQAQADASSRQQILTAITDNSAKPLAHAEPQKDEAQLKAEAMQESIARMSALPRS</sequence>
<dbReference type="InterPro" id="IPR033855">
    <property type="entry name" value="Protein_C"/>
</dbReference>
<dbReference type="Proteomes" id="UP000189733">
    <property type="component" value="Unassembled WGS sequence"/>
</dbReference>
<dbReference type="GO" id="GO:0006508">
    <property type="term" value="P:proteolysis"/>
    <property type="evidence" value="ECO:0007669"/>
    <property type="project" value="UniProtKB-KW"/>
</dbReference>
<protein>
    <submittedName>
        <fullName evidence="7">Protein C Serine peptidase. MEROPS family S49</fullName>
    </submittedName>
</protein>
<evidence type="ECO:0000256" key="1">
    <source>
        <dbReference type="ARBA" id="ARBA00008683"/>
    </source>
</evidence>
<dbReference type="Gene3D" id="3.90.226.10">
    <property type="entry name" value="2-enoyl-CoA Hydratase, Chain A, domain 1"/>
    <property type="match status" value="1"/>
</dbReference>
<evidence type="ECO:0000313" key="8">
    <source>
        <dbReference type="Proteomes" id="UP000189733"/>
    </source>
</evidence>
<evidence type="ECO:0000259" key="6">
    <source>
        <dbReference type="Pfam" id="PF01343"/>
    </source>
</evidence>
<dbReference type="Gene3D" id="6.20.330.10">
    <property type="match status" value="1"/>
</dbReference>
<keyword evidence="8" id="KW-1185">Reference proteome</keyword>
<dbReference type="PANTHER" id="PTHR33209:SF1">
    <property type="entry name" value="PEPTIDASE S49 DOMAIN-CONTAINING PROTEIN"/>
    <property type="match status" value="1"/>
</dbReference>
<name>A0A1T4X2C8_9BACT</name>
<dbReference type="OrthoDB" id="282590at2"/>
<dbReference type="EMBL" id="FUYA01000016">
    <property type="protein sequence ID" value="SKA83732.1"/>
    <property type="molecule type" value="Genomic_DNA"/>
</dbReference>
<dbReference type="AlphaFoldDB" id="A0A1T4X2C8"/>
<dbReference type="SUPFAM" id="SSF52096">
    <property type="entry name" value="ClpP/crotonase"/>
    <property type="match status" value="1"/>
</dbReference>
<evidence type="ECO:0000256" key="5">
    <source>
        <dbReference type="SAM" id="MobiDB-lite"/>
    </source>
</evidence>
<keyword evidence="2" id="KW-0645">Protease</keyword>
<reference evidence="7 8" key="1">
    <citation type="submission" date="2017-02" db="EMBL/GenBank/DDBJ databases">
        <authorList>
            <person name="Peterson S.W."/>
        </authorList>
    </citation>
    <scope>NUCLEOTIDE SEQUENCE [LARGE SCALE GENOMIC DNA]</scope>
    <source>
        <strain evidence="7 8">DSM 18034</strain>
    </source>
</reference>
<gene>
    <name evidence="7" type="ORF">SAMN02745702_02927</name>
</gene>
<evidence type="ECO:0000256" key="2">
    <source>
        <dbReference type="ARBA" id="ARBA00022670"/>
    </source>
</evidence>
<comment type="similarity">
    <text evidence="1">Belongs to the peptidase S49 family.</text>
</comment>
<dbReference type="InterPro" id="IPR029045">
    <property type="entry name" value="ClpP/crotonase-like_dom_sf"/>
</dbReference>
<dbReference type="RefSeq" id="WP_078686189.1">
    <property type="nucleotide sequence ID" value="NZ_FUYA01000016.1"/>
</dbReference>